<evidence type="ECO:0000256" key="1">
    <source>
        <dbReference type="SAM" id="Phobius"/>
    </source>
</evidence>
<keyword evidence="1" id="KW-1133">Transmembrane helix</keyword>
<dbReference type="HOGENOM" id="CLU_111441_0_0_6"/>
<organism evidence="2 3">
    <name type="scientific">Reinekea blandensis MED297</name>
    <dbReference type="NCBI Taxonomy" id="314283"/>
    <lineage>
        <taxon>Bacteria</taxon>
        <taxon>Pseudomonadati</taxon>
        <taxon>Pseudomonadota</taxon>
        <taxon>Gammaproteobacteria</taxon>
        <taxon>Oceanospirillales</taxon>
        <taxon>Saccharospirillaceae</taxon>
        <taxon>Reinekea</taxon>
    </lineage>
</organism>
<keyword evidence="1" id="KW-0812">Transmembrane</keyword>
<proteinExistence type="predicted"/>
<name>A4BCW6_9GAMM</name>
<dbReference type="AlphaFoldDB" id="A4BCW6"/>
<keyword evidence="1" id="KW-0472">Membrane</keyword>
<feature type="transmembrane region" description="Helical" evidence="1">
    <location>
        <begin position="141"/>
        <end position="164"/>
    </location>
</feature>
<keyword evidence="3" id="KW-1185">Reference proteome</keyword>
<reference evidence="2 3" key="1">
    <citation type="submission" date="2006-02" db="EMBL/GenBank/DDBJ databases">
        <authorList>
            <person name="Pinhassi J."/>
            <person name="Pedros-Alio C."/>
            <person name="Ferriera S."/>
            <person name="Johnson J."/>
            <person name="Kravitz S."/>
            <person name="Halpern A."/>
            <person name="Remington K."/>
            <person name="Beeson K."/>
            <person name="Tran B."/>
            <person name="Rogers Y.-H."/>
            <person name="Friedman R."/>
            <person name="Venter J.C."/>
        </authorList>
    </citation>
    <scope>NUCLEOTIDE SEQUENCE [LARGE SCALE GENOMIC DNA]</scope>
    <source>
        <strain evidence="2 3">MED297</strain>
    </source>
</reference>
<evidence type="ECO:0008006" key="4">
    <source>
        <dbReference type="Google" id="ProtNLM"/>
    </source>
</evidence>
<feature type="transmembrane region" description="Helical" evidence="1">
    <location>
        <begin position="26"/>
        <end position="47"/>
    </location>
</feature>
<gene>
    <name evidence="2" type="ORF">MED297_08166</name>
</gene>
<feature type="transmembrane region" description="Helical" evidence="1">
    <location>
        <begin position="53"/>
        <end position="77"/>
    </location>
</feature>
<accession>A4BCW6</accession>
<dbReference type="Proteomes" id="UP000005953">
    <property type="component" value="Unassembled WGS sequence"/>
</dbReference>
<dbReference type="STRING" id="314283.MED297_08166"/>
<dbReference type="EMBL" id="AAOE01000006">
    <property type="protein sequence ID" value="EAR10048.1"/>
    <property type="molecule type" value="Genomic_DNA"/>
</dbReference>
<feature type="transmembrane region" description="Helical" evidence="1">
    <location>
        <begin position="171"/>
        <end position="192"/>
    </location>
</feature>
<evidence type="ECO:0000313" key="3">
    <source>
        <dbReference type="Proteomes" id="UP000005953"/>
    </source>
</evidence>
<protein>
    <recommendedName>
        <fullName evidence="4">VIT family protein</fullName>
    </recommendedName>
</protein>
<feature type="transmembrane region" description="Helical" evidence="1">
    <location>
        <begin position="109"/>
        <end position="135"/>
    </location>
</feature>
<comment type="caution">
    <text evidence="2">The sequence shown here is derived from an EMBL/GenBank/DDBJ whole genome shotgun (WGS) entry which is preliminary data.</text>
</comment>
<evidence type="ECO:0000313" key="2">
    <source>
        <dbReference type="EMBL" id="EAR10048.1"/>
    </source>
</evidence>
<sequence length="193" mass="20655">MPEMMTWRALQQALEISQSDGLIRRYFVVNGFDGALTMLGILGGFYMSHTEDLHIVISACLGAAIALFMSGLSAAYISEAAESQKALAETEQAMGKSLKDSAHGRAARWVPWLVGAVNGLSPLVIALIILIPVFVHQPGMAYSPLVLSISVGLGLMFLLGFFLSRVSQTHWLLGGVKALSVGLLTLAIILLLE</sequence>